<dbReference type="RefSeq" id="WP_110171859.1">
    <property type="nucleotide sequence ID" value="NZ_CP015136.1"/>
</dbReference>
<dbReference type="PANTHER" id="PTHR43686:SF1">
    <property type="entry name" value="AMINOTRAN_5 DOMAIN-CONTAINING PROTEIN"/>
    <property type="match status" value="1"/>
</dbReference>
<evidence type="ECO:0000259" key="4">
    <source>
        <dbReference type="Pfam" id="PF01171"/>
    </source>
</evidence>
<dbReference type="AlphaFoldDB" id="A0A143PPA8"/>
<protein>
    <submittedName>
        <fullName evidence="5">tRNA 2-thiocytidine biosynthesis protein TtcA</fullName>
    </submittedName>
</protein>
<dbReference type="Gene3D" id="3.40.50.620">
    <property type="entry name" value="HUPs"/>
    <property type="match status" value="1"/>
</dbReference>
<dbReference type="STRING" id="1855912.LuPra_03425"/>
<keyword evidence="1" id="KW-0808">Transferase</keyword>
<dbReference type="PATRIC" id="fig|1813736.3.peg.3635"/>
<dbReference type="SUPFAM" id="SSF52402">
    <property type="entry name" value="Adenine nucleotide alpha hydrolases-like"/>
    <property type="match status" value="1"/>
</dbReference>
<dbReference type="CDD" id="cd24138">
    <property type="entry name" value="TtcA-like"/>
    <property type="match status" value="1"/>
</dbReference>
<dbReference type="OrthoDB" id="9801054at2"/>
<dbReference type="InterPro" id="IPR014729">
    <property type="entry name" value="Rossmann-like_a/b/a_fold"/>
</dbReference>
<dbReference type="KEGG" id="abac:LuPra_03425"/>
<gene>
    <name evidence="5" type="primary">ttcA</name>
    <name evidence="5" type="ORF">LuPra_03425</name>
</gene>
<dbReference type="GO" id="GO:0016740">
    <property type="term" value="F:transferase activity"/>
    <property type="evidence" value="ECO:0007669"/>
    <property type="project" value="UniProtKB-KW"/>
</dbReference>
<feature type="region of interest" description="Disordered" evidence="3">
    <location>
        <begin position="260"/>
        <end position="292"/>
    </location>
</feature>
<dbReference type="PIRSF" id="PIRSF004976">
    <property type="entry name" value="ATPase_YdaO"/>
    <property type="match status" value="1"/>
</dbReference>
<proteinExistence type="predicted"/>
<reference evidence="6" key="2">
    <citation type="submission" date="2016-04" db="EMBL/GenBank/DDBJ databases">
        <title>First Complete Genome Sequence of a Subdivision 6 Acidobacterium.</title>
        <authorList>
            <person name="Huang S."/>
            <person name="Vieira S."/>
            <person name="Bunk B."/>
            <person name="Riedel T."/>
            <person name="Sproeer C."/>
            <person name="Overmann J."/>
        </authorList>
    </citation>
    <scope>NUCLEOTIDE SEQUENCE [LARGE SCALE GENOMIC DNA]</scope>
    <source>
        <strain evidence="6">DSM 100886 HEG_-6_39</strain>
    </source>
</reference>
<dbReference type="InterPro" id="IPR035107">
    <property type="entry name" value="tRNA_thiolation_TtcA_Ctu1"/>
</dbReference>
<feature type="domain" description="tRNA(Ile)-lysidine/2-thiocytidine synthase N-terminal" evidence="4">
    <location>
        <begin position="31"/>
        <end position="191"/>
    </location>
</feature>
<keyword evidence="2" id="KW-0067">ATP-binding</keyword>
<evidence type="ECO:0000256" key="3">
    <source>
        <dbReference type="SAM" id="MobiDB-lite"/>
    </source>
</evidence>
<dbReference type="GO" id="GO:0008033">
    <property type="term" value="P:tRNA processing"/>
    <property type="evidence" value="ECO:0007669"/>
    <property type="project" value="InterPro"/>
</dbReference>
<keyword evidence="6" id="KW-1185">Reference proteome</keyword>
<feature type="binding site" evidence="2">
    <location>
        <begin position="34"/>
        <end position="36"/>
    </location>
    <ligand>
        <name>ATP</name>
        <dbReference type="ChEBI" id="CHEBI:30616"/>
    </ligand>
</feature>
<sequence length="292" mass="32162">MPYASPLEARIAKKVARASIEHSLIEPNDRVMVGLSGGKDSWALLQILDVIGKRAPFPFTVVAVNVDSGYKDFKHGVIKRACEDRGWDIRIEHTEIGEVMDDLLEANATPCSLCARLRRGVLYRIAEEEGATKIALGHHLDDFIETLLLNLFFGGALKAMPARLVSDDQRHVVIRPLVYVSEQEALEYAMACELPIVGCCCPACGDLGLQRQRLKRLIGDLEREHPGIKSSMLKAIQNVHPRHLLDRRLNPLDVMARTGHVDGDDDGEAVSTAAHPLPVLRRTGTSGADRVS</sequence>
<feature type="binding site" evidence="2">
    <location>
        <position position="137"/>
    </location>
    <ligand>
        <name>ATP</name>
        <dbReference type="ChEBI" id="CHEBI:30616"/>
    </ligand>
</feature>
<feature type="binding site" evidence="2">
    <location>
        <position position="66"/>
    </location>
    <ligand>
        <name>ATP</name>
        <dbReference type="ChEBI" id="CHEBI:30616"/>
    </ligand>
</feature>
<feature type="binding site" evidence="2">
    <location>
        <position position="40"/>
    </location>
    <ligand>
        <name>ATP</name>
        <dbReference type="ChEBI" id="CHEBI:30616"/>
    </ligand>
</feature>
<organism evidence="5 6">
    <name type="scientific">Luteitalea pratensis</name>
    <dbReference type="NCBI Taxonomy" id="1855912"/>
    <lineage>
        <taxon>Bacteria</taxon>
        <taxon>Pseudomonadati</taxon>
        <taxon>Acidobacteriota</taxon>
        <taxon>Vicinamibacteria</taxon>
        <taxon>Vicinamibacterales</taxon>
        <taxon>Vicinamibacteraceae</taxon>
        <taxon>Luteitalea</taxon>
    </lineage>
</organism>
<evidence type="ECO:0000256" key="1">
    <source>
        <dbReference type="ARBA" id="ARBA00022679"/>
    </source>
</evidence>
<dbReference type="EMBL" id="CP015136">
    <property type="protein sequence ID" value="AMY10196.1"/>
    <property type="molecule type" value="Genomic_DNA"/>
</dbReference>
<reference evidence="5 6" key="1">
    <citation type="journal article" date="2016" name="Genome Announc.">
        <title>First Complete Genome Sequence of a Subdivision 6 Acidobacterium Strain.</title>
        <authorList>
            <person name="Huang S."/>
            <person name="Vieira S."/>
            <person name="Bunk B."/>
            <person name="Riedel T."/>
            <person name="Sproer C."/>
            <person name="Overmann J."/>
        </authorList>
    </citation>
    <scope>NUCLEOTIDE SEQUENCE [LARGE SCALE GENOMIC DNA]</scope>
    <source>
        <strain evidence="6">DSM 100886 HEG_-6_39</strain>
    </source>
</reference>
<name>A0A143PPA8_LUTPR</name>
<feature type="binding site" evidence="2">
    <location>
        <position position="142"/>
    </location>
    <ligand>
        <name>ATP</name>
        <dbReference type="ChEBI" id="CHEBI:30616"/>
    </ligand>
</feature>
<dbReference type="Proteomes" id="UP000076079">
    <property type="component" value="Chromosome"/>
</dbReference>
<dbReference type="NCBIfam" id="NF007972">
    <property type="entry name" value="PRK10696.1"/>
    <property type="match status" value="1"/>
</dbReference>
<dbReference type="InterPro" id="IPR011063">
    <property type="entry name" value="TilS/TtcA_N"/>
</dbReference>
<dbReference type="GO" id="GO:0005524">
    <property type="term" value="F:ATP binding"/>
    <property type="evidence" value="ECO:0007669"/>
    <property type="project" value="UniProtKB-KW"/>
</dbReference>
<dbReference type="Pfam" id="PF01171">
    <property type="entry name" value="ATP_bind_3"/>
    <property type="match status" value="1"/>
</dbReference>
<keyword evidence="2" id="KW-0547">Nucleotide-binding</keyword>
<dbReference type="PANTHER" id="PTHR43686">
    <property type="entry name" value="SULFURTRANSFERASE-RELATED"/>
    <property type="match status" value="1"/>
</dbReference>
<evidence type="ECO:0000313" key="5">
    <source>
        <dbReference type="EMBL" id="AMY10196.1"/>
    </source>
</evidence>
<accession>A0A143PPA8</accession>
<evidence type="ECO:0000256" key="2">
    <source>
        <dbReference type="PIRSR" id="PIRSR004976-51"/>
    </source>
</evidence>
<evidence type="ECO:0000313" key="6">
    <source>
        <dbReference type="Proteomes" id="UP000076079"/>
    </source>
</evidence>